<accession>A0A8H6VZ03</accession>
<reference evidence="1" key="1">
    <citation type="submission" date="2020-05" db="EMBL/GenBank/DDBJ databases">
        <title>Mycena genomes resolve the evolution of fungal bioluminescence.</title>
        <authorList>
            <person name="Tsai I.J."/>
        </authorList>
    </citation>
    <scope>NUCLEOTIDE SEQUENCE</scope>
    <source>
        <strain evidence="1">171206Taipei</strain>
    </source>
</reference>
<dbReference type="EMBL" id="JACAZF010000008">
    <property type="protein sequence ID" value="KAF7297046.1"/>
    <property type="molecule type" value="Genomic_DNA"/>
</dbReference>
<protein>
    <submittedName>
        <fullName evidence="1">Uncharacterized protein</fullName>
    </submittedName>
</protein>
<proteinExistence type="predicted"/>
<gene>
    <name evidence="1" type="ORF">MIND_00937200</name>
</gene>
<sequence>MSYGASLPILHKHNCEVVQRHLTRTNATVVQYEKGSWTGLLFAAGAWQTRLVQMSLYLGTSAPYSVYDIDVVHWISAGCRPNASSVNWDNNFYQFDRWPPQNDIQLPRVFTVFSATQPPYDWHPEDVIEPENRFVSRGIAEDNRKWWGNILVVCLEHTTGGIGNITLEDEQMCKALVKHVVNNRLKGREPYAW</sequence>
<keyword evidence="2" id="KW-1185">Reference proteome</keyword>
<dbReference type="Proteomes" id="UP000636479">
    <property type="component" value="Unassembled WGS sequence"/>
</dbReference>
<dbReference type="OrthoDB" id="2951090at2759"/>
<name>A0A8H6VZ03_9AGAR</name>
<dbReference type="AlphaFoldDB" id="A0A8H6VZ03"/>
<organism evidence="1 2">
    <name type="scientific">Mycena indigotica</name>
    <dbReference type="NCBI Taxonomy" id="2126181"/>
    <lineage>
        <taxon>Eukaryota</taxon>
        <taxon>Fungi</taxon>
        <taxon>Dikarya</taxon>
        <taxon>Basidiomycota</taxon>
        <taxon>Agaricomycotina</taxon>
        <taxon>Agaricomycetes</taxon>
        <taxon>Agaricomycetidae</taxon>
        <taxon>Agaricales</taxon>
        <taxon>Marasmiineae</taxon>
        <taxon>Mycenaceae</taxon>
        <taxon>Mycena</taxon>
    </lineage>
</organism>
<evidence type="ECO:0000313" key="1">
    <source>
        <dbReference type="EMBL" id="KAF7297046.1"/>
    </source>
</evidence>
<comment type="caution">
    <text evidence="1">The sequence shown here is derived from an EMBL/GenBank/DDBJ whole genome shotgun (WGS) entry which is preliminary data.</text>
</comment>
<dbReference type="GeneID" id="59348509"/>
<evidence type="ECO:0000313" key="2">
    <source>
        <dbReference type="Proteomes" id="UP000636479"/>
    </source>
</evidence>
<dbReference type="RefSeq" id="XP_037217405.1">
    <property type="nucleotide sequence ID" value="XM_037365993.1"/>
</dbReference>